<reference evidence="1" key="1">
    <citation type="submission" date="2004-11" db="EMBL/GenBank/DDBJ databases">
        <title>The full-length cDNA sequences of Schistosoma japonicum genes.</title>
        <authorList>
            <person name="Han Z."/>
        </authorList>
    </citation>
    <scope>NUCLEOTIDE SEQUENCE</scope>
</reference>
<protein>
    <submittedName>
        <fullName evidence="1">SJCHGC07570 protein</fullName>
    </submittedName>
</protein>
<accession>Q5D9E5</accession>
<sequence>MASNSIDELLCHLLSELHIHKMHNSPVSSTYKDSTPPPLWLKYLRIINCLLTECFHTTICISNSNNNVENLLFSKSSQLAHLQMNYSYSQINYSTHLNMLLF</sequence>
<evidence type="ECO:0000313" key="1">
    <source>
        <dbReference type="EMBL" id="AAW27561.1"/>
    </source>
</evidence>
<organism evidence="1">
    <name type="scientific">Schistosoma japonicum</name>
    <name type="common">Blood fluke</name>
    <dbReference type="NCBI Taxonomy" id="6182"/>
    <lineage>
        <taxon>Eukaryota</taxon>
        <taxon>Metazoa</taxon>
        <taxon>Spiralia</taxon>
        <taxon>Lophotrochozoa</taxon>
        <taxon>Platyhelminthes</taxon>
        <taxon>Trematoda</taxon>
        <taxon>Digenea</taxon>
        <taxon>Strigeidida</taxon>
        <taxon>Schistosomatoidea</taxon>
        <taxon>Schistosomatidae</taxon>
        <taxon>Schistosoma</taxon>
    </lineage>
</organism>
<reference evidence="1" key="2">
    <citation type="journal article" date="2006" name="PLoS Pathog.">
        <title>New perspectives on host-parasite interplay by comparative transcriptomic and proteomic analyses of Schistosoma japonicum.</title>
        <authorList>
            <person name="Liu F."/>
            <person name="Lu J."/>
            <person name="Hu W."/>
            <person name="Wang S.Y."/>
            <person name="Cui S.J."/>
            <person name="Chi M."/>
            <person name="Yan Q."/>
            <person name="Wang X.R."/>
            <person name="Song H.D."/>
            <person name="Xu X.N."/>
            <person name="Wang J.J."/>
            <person name="Zhang X.L."/>
            <person name="Zhang X."/>
            <person name="Wang Z.Q."/>
            <person name="Xue C.L."/>
            <person name="Brindley P.J."/>
            <person name="McManus D.P."/>
            <person name="Yang P.Y."/>
            <person name="Feng Z."/>
            <person name="Chen Z."/>
            <person name="Han Z.G."/>
        </authorList>
    </citation>
    <scope>NUCLEOTIDE SEQUENCE</scope>
</reference>
<name>Q5D9E5_SCHJA</name>
<dbReference type="EMBL" id="AY815829">
    <property type="protein sequence ID" value="AAW27561.1"/>
    <property type="molecule type" value="mRNA"/>
</dbReference>
<dbReference type="AlphaFoldDB" id="Q5D9E5"/>
<proteinExistence type="evidence at transcript level"/>